<protein>
    <submittedName>
        <fullName evidence="1">Uncharacterized protein</fullName>
    </submittedName>
</protein>
<name>A0A841JPA6_9SPHI</name>
<dbReference type="RefSeq" id="WP_221276112.1">
    <property type="nucleotide sequence ID" value="NZ_JACHCA010000013.1"/>
</dbReference>
<comment type="caution">
    <text evidence="1">The sequence shown here is derived from an EMBL/GenBank/DDBJ whole genome shotgun (WGS) entry which is preliminary data.</text>
</comment>
<accession>A0A841JPA6</accession>
<organism evidence="1 2">
    <name type="scientific">Mucilaginibacter lappiensis</name>
    <dbReference type="NCBI Taxonomy" id="354630"/>
    <lineage>
        <taxon>Bacteria</taxon>
        <taxon>Pseudomonadati</taxon>
        <taxon>Bacteroidota</taxon>
        <taxon>Sphingobacteriia</taxon>
        <taxon>Sphingobacteriales</taxon>
        <taxon>Sphingobacteriaceae</taxon>
        <taxon>Mucilaginibacter</taxon>
    </lineage>
</organism>
<proteinExistence type="predicted"/>
<dbReference type="EMBL" id="JACHCA010000013">
    <property type="protein sequence ID" value="MBB6130155.1"/>
    <property type="molecule type" value="Genomic_DNA"/>
</dbReference>
<sequence>MIEKLTEQINQIKALVDDIHRLHFCLPEKATKADLKNNLKAQILLDTKKRK</sequence>
<evidence type="ECO:0000313" key="1">
    <source>
        <dbReference type="EMBL" id="MBB6130155.1"/>
    </source>
</evidence>
<evidence type="ECO:0000313" key="2">
    <source>
        <dbReference type="Proteomes" id="UP000548326"/>
    </source>
</evidence>
<dbReference type="Proteomes" id="UP000548326">
    <property type="component" value="Unassembled WGS sequence"/>
</dbReference>
<reference evidence="1 2" key="1">
    <citation type="submission" date="2020-08" db="EMBL/GenBank/DDBJ databases">
        <title>Genomic Encyclopedia of Type Strains, Phase IV (KMG-V): Genome sequencing to study the core and pangenomes of soil and plant-associated prokaryotes.</title>
        <authorList>
            <person name="Whitman W."/>
        </authorList>
    </citation>
    <scope>NUCLEOTIDE SEQUENCE [LARGE SCALE GENOMIC DNA]</scope>
    <source>
        <strain evidence="1 2">MP601</strain>
    </source>
</reference>
<gene>
    <name evidence="1" type="ORF">HDF22_004294</name>
</gene>
<dbReference type="AlphaFoldDB" id="A0A841JPA6"/>